<dbReference type="Proteomes" id="UP000255224">
    <property type="component" value="Unassembled WGS sequence"/>
</dbReference>
<evidence type="ECO:0000256" key="7">
    <source>
        <dbReference type="ARBA" id="ARBA00023136"/>
    </source>
</evidence>
<organism evidence="10 11">
    <name type="scientific">Chryseobacterium carnipullorum</name>
    <dbReference type="NCBI Taxonomy" id="1124835"/>
    <lineage>
        <taxon>Bacteria</taxon>
        <taxon>Pseudomonadati</taxon>
        <taxon>Bacteroidota</taxon>
        <taxon>Flavobacteriia</taxon>
        <taxon>Flavobacteriales</taxon>
        <taxon>Weeksellaceae</taxon>
        <taxon>Chryseobacterium group</taxon>
        <taxon>Chryseobacterium</taxon>
    </lineage>
</organism>
<evidence type="ECO:0000313" key="10">
    <source>
        <dbReference type="EMBL" id="STD08078.1"/>
    </source>
</evidence>
<evidence type="ECO:0000256" key="5">
    <source>
        <dbReference type="ARBA" id="ARBA00022989"/>
    </source>
</evidence>
<gene>
    <name evidence="10" type="ORF">NCTC13533_04358</name>
</gene>
<keyword evidence="7 8" id="KW-0472">Membrane</keyword>
<dbReference type="GO" id="GO:0005886">
    <property type="term" value="C:plasma membrane"/>
    <property type="evidence" value="ECO:0007669"/>
    <property type="project" value="UniProtKB-SubCell"/>
</dbReference>
<keyword evidence="4" id="KW-0547">Nucleotide-binding</keyword>
<evidence type="ECO:0000256" key="3">
    <source>
        <dbReference type="ARBA" id="ARBA00022692"/>
    </source>
</evidence>
<proteinExistence type="predicted"/>
<protein>
    <recommendedName>
        <fullName evidence="9">Pycsar effector protein domain-containing protein</fullName>
    </recommendedName>
</protein>
<evidence type="ECO:0000313" key="11">
    <source>
        <dbReference type="Proteomes" id="UP000255224"/>
    </source>
</evidence>
<evidence type="ECO:0000256" key="2">
    <source>
        <dbReference type="ARBA" id="ARBA00022475"/>
    </source>
</evidence>
<keyword evidence="6" id="KW-0051">Antiviral defense</keyword>
<evidence type="ECO:0000256" key="1">
    <source>
        <dbReference type="ARBA" id="ARBA00004236"/>
    </source>
</evidence>
<keyword evidence="2" id="KW-1003">Cell membrane</keyword>
<dbReference type="AlphaFoldDB" id="A0A376EGK4"/>
<dbReference type="GO" id="GO:0000166">
    <property type="term" value="F:nucleotide binding"/>
    <property type="evidence" value="ECO:0007669"/>
    <property type="project" value="UniProtKB-KW"/>
</dbReference>
<dbReference type="EMBL" id="UFVQ01000003">
    <property type="protein sequence ID" value="STD08078.1"/>
    <property type="molecule type" value="Genomic_DNA"/>
</dbReference>
<keyword evidence="3 8" id="KW-0812">Transmembrane</keyword>
<evidence type="ECO:0000259" key="9">
    <source>
        <dbReference type="Pfam" id="PF18967"/>
    </source>
</evidence>
<dbReference type="GO" id="GO:0051607">
    <property type="term" value="P:defense response to virus"/>
    <property type="evidence" value="ECO:0007669"/>
    <property type="project" value="UniProtKB-KW"/>
</dbReference>
<keyword evidence="5 8" id="KW-1133">Transmembrane helix</keyword>
<comment type="subcellular location">
    <subcellularLocation>
        <location evidence="1">Cell membrane</location>
    </subcellularLocation>
</comment>
<dbReference type="Pfam" id="PF18967">
    <property type="entry name" value="PycTM"/>
    <property type="match status" value="1"/>
</dbReference>
<accession>A0A376EGK4</accession>
<evidence type="ECO:0000256" key="6">
    <source>
        <dbReference type="ARBA" id="ARBA00023118"/>
    </source>
</evidence>
<sequence length="67" mass="7959">MIFNDYHTAMKDLIKDRDYIYDSMVKDLYFLGKVLDRKYKLLSITYKIFMAGIIISVLSFAYAFLTL</sequence>
<feature type="transmembrane region" description="Helical" evidence="8">
    <location>
        <begin position="44"/>
        <end position="65"/>
    </location>
</feature>
<name>A0A376EGK4_CHRCU</name>
<evidence type="ECO:0000256" key="8">
    <source>
        <dbReference type="SAM" id="Phobius"/>
    </source>
</evidence>
<dbReference type="InterPro" id="IPR043760">
    <property type="entry name" value="PycTM_dom"/>
</dbReference>
<feature type="domain" description="Pycsar effector protein" evidence="9">
    <location>
        <begin position="4"/>
        <end position="62"/>
    </location>
</feature>
<reference evidence="10 11" key="1">
    <citation type="submission" date="2018-06" db="EMBL/GenBank/DDBJ databases">
        <authorList>
            <consortium name="Pathogen Informatics"/>
            <person name="Doyle S."/>
        </authorList>
    </citation>
    <scope>NUCLEOTIDE SEQUENCE [LARGE SCALE GENOMIC DNA]</scope>
    <source>
        <strain evidence="10 11">NCTC13533</strain>
    </source>
</reference>
<evidence type="ECO:0000256" key="4">
    <source>
        <dbReference type="ARBA" id="ARBA00022741"/>
    </source>
</evidence>